<reference evidence="1" key="1">
    <citation type="journal article" date="2017" name="Front. Microbiol.">
        <title>A novel IncA/C1 group conjugative plasmid, encoding VIM-1 metallo-beta-lactamase, mediates the acquisition of carbapenem resistance in ST104 Klebsiella pneumoniae isolates from neonates in the intensive care unit of Monaldi Hospital in Naples.</title>
        <authorList>
            <person name="Esposito E.P."/>
            <person name="Gaiarsa S."/>
            <person name="Del Franco M."/>
            <person name="Crivaro V."/>
            <person name="Bernardo M."/>
            <person name="Cuccurullo S."/>
            <person name="Pennino F."/>
            <person name="Triassi M."/>
            <person name="Marone P."/>
            <person name="Sassera D."/>
            <person name="Zarrilli R."/>
        </authorList>
    </citation>
    <scope>NUCLEOTIDE SEQUENCE</scope>
    <source>
        <strain evidence="1">KP4898</strain>
        <plasmid evidence="1">pIncAC-KP4898</plasmid>
    </source>
</reference>
<sequence>MSKELSLAAENGAEVSELPNGLSFNASTGQWRAQYKGQRITYSTARYGDMAKDLAHSALKRMLAGNFDPVADDLLLKYSWRMDDAATQLGLSLGQLRQWMLTGIVNGKEIRSPKRDVQGVDRISGHELMMAQERLRLE</sequence>
<dbReference type="AlphaFoldDB" id="A0A221KL62"/>
<dbReference type="RefSeq" id="WP_012766321.1">
    <property type="nucleotide sequence ID" value="NZ_CP034084.1"/>
</dbReference>
<organism evidence="1">
    <name type="scientific">Klebsiella pneumoniae subsp. pneumoniae</name>
    <dbReference type="NCBI Taxonomy" id="72407"/>
    <lineage>
        <taxon>Bacteria</taxon>
        <taxon>Pseudomonadati</taxon>
        <taxon>Pseudomonadota</taxon>
        <taxon>Gammaproteobacteria</taxon>
        <taxon>Enterobacterales</taxon>
        <taxon>Enterobacteriaceae</taxon>
        <taxon>Klebsiella/Raoultella group</taxon>
        <taxon>Klebsiella</taxon>
        <taxon>Klebsiella pneumoniae complex</taxon>
    </lineage>
</organism>
<evidence type="ECO:0008006" key="2">
    <source>
        <dbReference type="Google" id="ProtNLM"/>
    </source>
</evidence>
<protein>
    <recommendedName>
        <fullName evidence="2">AP2 domain-containing protein</fullName>
    </recommendedName>
</protein>
<geneLocation type="plasmid" evidence="1">
    <name>pIncAC-KP4898</name>
</geneLocation>
<name>A0A221KL62_KLEPN</name>
<reference evidence="1" key="2">
    <citation type="submission" date="2017-04" db="EMBL/GenBank/DDBJ databases">
        <authorList>
            <person name="Afonso C.L."/>
            <person name="Miller P.J."/>
            <person name="Scott M.A."/>
            <person name="Spackman E."/>
            <person name="Goraichik I."/>
            <person name="Dimitrov K.M."/>
            <person name="Suarez D.L."/>
            <person name="Swayne D.E."/>
        </authorList>
    </citation>
    <scope>NUCLEOTIDE SEQUENCE</scope>
    <source>
        <strain evidence="1">KP4898</strain>
        <plasmid evidence="1">pIncAC-KP4898</plasmid>
    </source>
</reference>
<evidence type="ECO:0000313" key="1">
    <source>
        <dbReference type="EMBL" id="ASM79801.1"/>
    </source>
</evidence>
<proteinExistence type="predicted"/>
<keyword evidence="1" id="KW-0614">Plasmid</keyword>
<dbReference type="EMBL" id="KY882285">
    <property type="protein sequence ID" value="ASM79801.1"/>
    <property type="molecule type" value="Genomic_DNA"/>
</dbReference>
<accession>A0A221KL62</accession>